<dbReference type="AlphaFoldDB" id="A0AA37T1S3"/>
<proteinExistence type="inferred from homology"/>
<reference evidence="11" key="1">
    <citation type="journal article" date="2014" name="Int. J. Syst. Evol. Microbiol.">
        <title>Complete genome sequence of Corynebacterium casei LMG S-19264T (=DSM 44701T), isolated from a smear-ripened cheese.</title>
        <authorList>
            <consortium name="US DOE Joint Genome Institute (JGI-PGF)"/>
            <person name="Walter F."/>
            <person name="Albersmeier A."/>
            <person name="Kalinowski J."/>
            <person name="Ruckert C."/>
        </authorList>
    </citation>
    <scope>NUCLEOTIDE SEQUENCE</scope>
    <source>
        <strain evidence="11">NBRC 110023</strain>
    </source>
</reference>
<feature type="site" description="Transition state stabilizer" evidence="8">
    <location>
        <position position="151"/>
    </location>
</feature>
<evidence type="ECO:0000256" key="3">
    <source>
        <dbReference type="ARBA" id="ARBA00019077"/>
    </source>
</evidence>
<dbReference type="GO" id="GO:0009245">
    <property type="term" value="P:lipid A biosynthetic process"/>
    <property type="evidence" value="ECO:0007669"/>
    <property type="project" value="TreeGrafter"/>
</dbReference>
<dbReference type="Pfam" id="PF04413">
    <property type="entry name" value="Glycos_transf_N"/>
    <property type="match status" value="1"/>
</dbReference>
<dbReference type="EC" id="2.4.99.12" evidence="2 9"/>
<comment type="catalytic activity">
    <reaction evidence="6 9">
        <text>lipid IVA (E. coli) + CMP-3-deoxy-beta-D-manno-octulosonate = alpha-Kdo-(2-&gt;6)-lipid IVA (E. coli) + CMP + H(+)</text>
        <dbReference type="Rhea" id="RHEA:28066"/>
        <dbReference type="ChEBI" id="CHEBI:15378"/>
        <dbReference type="ChEBI" id="CHEBI:58603"/>
        <dbReference type="ChEBI" id="CHEBI:60364"/>
        <dbReference type="ChEBI" id="CHEBI:60377"/>
        <dbReference type="ChEBI" id="CHEBI:85987"/>
        <dbReference type="EC" id="2.4.99.12"/>
    </reaction>
</comment>
<dbReference type="PANTHER" id="PTHR42755">
    <property type="entry name" value="3-DEOXY-MANNO-OCTULOSONATE CYTIDYLYLTRANSFERASE"/>
    <property type="match status" value="1"/>
</dbReference>
<reference evidence="11" key="2">
    <citation type="submission" date="2023-01" db="EMBL/GenBank/DDBJ databases">
        <title>Draft genome sequence of Agaribacter marinus strain NBRC 110023.</title>
        <authorList>
            <person name="Sun Q."/>
            <person name="Mori K."/>
        </authorList>
    </citation>
    <scope>NUCLEOTIDE SEQUENCE</scope>
    <source>
        <strain evidence="11">NBRC 110023</strain>
    </source>
</reference>
<evidence type="ECO:0000256" key="4">
    <source>
        <dbReference type="ARBA" id="ARBA00022679"/>
    </source>
</evidence>
<dbReference type="RefSeq" id="WP_284218699.1">
    <property type="nucleotide sequence ID" value="NZ_BSOT01000009.1"/>
</dbReference>
<comment type="pathway">
    <text evidence="1 9">Bacterial outer membrane biogenesis; LPS core biosynthesis.</text>
</comment>
<keyword evidence="9" id="KW-1003">Cell membrane</keyword>
<keyword evidence="9" id="KW-0448">Lipopolysaccharide biosynthesis</keyword>
<comment type="similarity">
    <text evidence="9">Belongs to the glycosyltransferase group 1 family.</text>
</comment>
<feature type="active site" description="Proton acceptor" evidence="7">
    <location>
        <position position="81"/>
    </location>
</feature>
<keyword evidence="4 9" id="KW-0808">Transferase</keyword>
<evidence type="ECO:0000256" key="8">
    <source>
        <dbReference type="PIRSR" id="PIRSR639901-2"/>
    </source>
</evidence>
<organism evidence="11 12">
    <name type="scientific">Agaribacter marinus</name>
    <dbReference type="NCBI Taxonomy" id="1431249"/>
    <lineage>
        <taxon>Bacteria</taxon>
        <taxon>Pseudomonadati</taxon>
        <taxon>Pseudomonadota</taxon>
        <taxon>Gammaproteobacteria</taxon>
        <taxon>Alteromonadales</taxon>
        <taxon>Alteromonadaceae</taxon>
        <taxon>Agaribacter</taxon>
    </lineage>
</organism>
<feature type="domain" description="3-deoxy-D-manno-octulosonic-acid transferase N-terminal" evidence="10">
    <location>
        <begin position="55"/>
        <end position="232"/>
    </location>
</feature>
<dbReference type="InterPro" id="IPR007507">
    <property type="entry name" value="Glycos_transf_N"/>
</dbReference>
<dbReference type="Proteomes" id="UP001156601">
    <property type="component" value="Unassembled WGS sequence"/>
</dbReference>
<keyword evidence="12" id="KW-1185">Reference proteome</keyword>
<keyword evidence="9" id="KW-1133">Transmembrane helix</keyword>
<dbReference type="EMBL" id="BSOT01000009">
    <property type="protein sequence ID" value="GLR72279.1"/>
    <property type="molecule type" value="Genomic_DNA"/>
</dbReference>
<gene>
    <name evidence="11" type="primary">kdtA</name>
    <name evidence="11" type="ORF">GCM10007852_31870</name>
</gene>
<feature type="transmembrane region" description="Helical" evidence="9">
    <location>
        <begin position="13"/>
        <end position="32"/>
    </location>
</feature>
<evidence type="ECO:0000313" key="11">
    <source>
        <dbReference type="EMBL" id="GLR72279.1"/>
    </source>
</evidence>
<comment type="subcellular location">
    <subcellularLocation>
        <location evidence="9">Cell membrane</location>
    </subcellularLocation>
</comment>
<dbReference type="Gene3D" id="3.40.50.11720">
    <property type="entry name" value="3-Deoxy-D-manno-octulosonic-acid transferase, N-terminal domain"/>
    <property type="match status" value="1"/>
</dbReference>
<comment type="caution">
    <text evidence="11">The sequence shown here is derived from an EMBL/GenBank/DDBJ whole genome shotgun (WGS) entry which is preliminary data.</text>
</comment>
<dbReference type="PANTHER" id="PTHR42755:SF1">
    <property type="entry name" value="3-DEOXY-D-MANNO-OCTULOSONIC ACID TRANSFERASE, MITOCHONDRIAL-RELATED"/>
    <property type="match status" value="1"/>
</dbReference>
<name>A0AA37T1S3_9ALTE</name>
<evidence type="ECO:0000259" key="10">
    <source>
        <dbReference type="Pfam" id="PF04413"/>
    </source>
</evidence>
<evidence type="ECO:0000256" key="5">
    <source>
        <dbReference type="ARBA" id="ARBA00031445"/>
    </source>
</evidence>
<keyword evidence="9" id="KW-0812">Transmembrane</keyword>
<feature type="site" description="Transition state stabilizer" evidence="8">
    <location>
        <position position="229"/>
    </location>
</feature>
<dbReference type="GO" id="GO:0005886">
    <property type="term" value="C:plasma membrane"/>
    <property type="evidence" value="ECO:0007669"/>
    <property type="project" value="UniProtKB-SubCell"/>
</dbReference>
<evidence type="ECO:0000256" key="2">
    <source>
        <dbReference type="ARBA" id="ARBA00012621"/>
    </source>
</evidence>
<protein>
    <recommendedName>
        <fullName evidence="3 9">3-deoxy-D-manno-octulosonic acid transferase</fullName>
        <shortName evidence="9">Kdo transferase</shortName>
        <ecNumber evidence="2 9">2.4.99.12</ecNumber>
    </recommendedName>
    <alternativeName>
        <fullName evidence="5 9">Lipid IV(A) 3-deoxy-D-manno-octulosonic acid transferase</fullName>
    </alternativeName>
</protein>
<evidence type="ECO:0000256" key="1">
    <source>
        <dbReference type="ARBA" id="ARBA00004713"/>
    </source>
</evidence>
<dbReference type="InterPro" id="IPR038107">
    <property type="entry name" value="Glycos_transf_N_sf"/>
</dbReference>
<evidence type="ECO:0000256" key="6">
    <source>
        <dbReference type="ARBA" id="ARBA00049183"/>
    </source>
</evidence>
<sequence>MSHAVKIPPYHHIWRYIYTFILSILLPIILLLSRKKLSQKTVSTNEQSDILDERRFSERFGVLNQRATSVDILVHCVSVGELNAASPLIARLLVDYPDYKIMVTTTSVTGAIHAYGLFKQKVQHHFLPIDIPFFIGRFLKKVAPKLVCITEVEIWPNLVNACWENNIPICLLNARMSDKSVPTYRRLSKLFRPTLRKFTYICAQNQSSYDNFLSVGIYKSQLRLCHNMKFDISLDAADTDKGEVLAKHFALTDKLVIVVASSHDPEEKLLLSSYSSLQKKHPNLVLIVVPRHPHRFGDVYELCSASGFITEKLSDHVDDAGQVLKVSNATPNILVLNAMGWLKAAYSVCNIAFIGGSFVEKGGHNALECAAYGKPMLMGPSIFNNPGICKQLSQSGALSIVENEEALTKQCGLWLQCSDKAVSAGNAGKDVVTGNRGAVDATLTLLHPLLGNFLRN</sequence>
<evidence type="ECO:0000256" key="9">
    <source>
        <dbReference type="RuleBase" id="RU365103"/>
    </source>
</evidence>
<accession>A0AA37T1S3</accession>
<evidence type="ECO:0000256" key="7">
    <source>
        <dbReference type="PIRSR" id="PIRSR639901-1"/>
    </source>
</evidence>
<dbReference type="GO" id="GO:0043842">
    <property type="term" value="F:Kdo transferase activity"/>
    <property type="evidence" value="ECO:0007669"/>
    <property type="project" value="UniProtKB-EC"/>
</dbReference>
<dbReference type="GO" id="GO:0009244">
    <property type="term" value="P:lipopolysaccharide core region biosynthetic process"/>
    <property type="evidence" value="ECO:0007669"/>
    <property type="project" value="UniProtKB-UniRule"/>
</dbReference>
<dbReference type="Gene3D" id="3.40.50.2000">
    <property type="entry name" value="Glycogen Phosphorylase B"/>
    <property type="match status" value="1"/>
</dbReference>
<evidence type="ECO:0000313" key="12">
    <source>
        <dbReference type="Proteomes" id="UP001156601"/>
    </source>
</evidence>
<dbReference type="InterPro" id="IPR039901">
    <property type="entry name" value="Kdotransferase"/>
</dbReference>
<dbReference type="SUPFAM" id="SSF53756">
    <property type="entry name" value="UDP-Glycosyltransferase/glycogen phosphorylase"/>
    <property type="match status" value="1"/>
</dbReference>
<keyword evidence="9" id="KW-0472">Membrane</keyword>
<comment type="function">
    <text evidence="9">Involved in lipopolysaccharide (LPS) biosynthesis. Catalyzes the transfer of 3-deoxy-D-manno-octulosonate (Kdo) residue(s) from CMP-Kdo to lipid IV(A), the tetraacyldisaccharide-1,4'-bisphosphate precursor of lipid A.</text>
</comment>